<dbReference type="Proteomes" id="UP000051906">
    <property type="component" value="Unassembled WGS sequence"/>
</dbReference>
<keyword evidence="2" id="KW-1185">Reference proteome</keyword>
<proteinExistence type="predicted"/>
<comment type="caution">
    <text evidence="1">The sequence shown here is derived from an EMBL/GenBank/DDBJ whole genome shotgun (WGS) entry which is preliminary data.</text>
</comment>
<evidence type="ECO:0000313" key="2">
    <source>
        <dbReference type="Proteomes" id="UP000051906"/>
    </source>
</evidence>
<dbReference type="OrthoDB" id="9784557at2"/>
<organism evidence="1 2">
    <name type="scientific">Levilactobacillus paucivorans</name>
    <dbReference type="NCBI Taxonomy" id="616990"/>
    <lineage>
        <taxon>Bacteria</taxon>
        <taxon>Bacillati</taxon>
        <taxon>Bacillota</taxon>
        <taxon>Bacilli</taxon>
        <taxon>Lactobacillales</taxon>
        <taxon>Lactobacillaceae</taxon>
        <taxon>Levilactobacillus</taxon>
    </lineage>
</organism>
<dbReference type="PATRIC" id="fig|616990.3.peg.1724"/>
<sequence>MKLNRLLACYVQRKKRYPQLALTYRRAIIKQIDNVERRHGCSLVAIPDGDKELKTLQSLACRGVPVPYRHRSLQELPVDEANRISENVFQLRLAGYSHREVMAILEIDAQWLQPTFQLVDYLQLGSKEIKVTEPKGRGYQLNEKG</sequence>
<accession>A0A0R2LRC1</accession>
<reference evidence="1 2" key="1">
    <citation type="journal article" date="2015" name="Genome Announc.">
        <title>Expanding the biotechnology potential of lactobacilli through comparative genomics of 213 strains and associated genera.</title>
        <authorList>
            <person name="Sun Z."/>
            <person name="Harris H.M."/>
            <person name="McCann A."/>
            <person name="Guo C."/>
            <person name="Argimon S."/>
            <person name="Zhang W."/>
            <person name="Yang X."/>
            <person name="Jeffery I.B."/>
            <person name="Cooney J.C."/>
            <person name="Kagawa T.F."/>
            <person name="Liu W."/>
            <person name="Song Y."/>
            <person name="Salvetti E."/>
            <person name="Wrobel A."/>
            <person name="Rasinkangas P."/>
            <person name="Parkhill J."/>
            <person name="Rea M.C."/>
            <person name="O'Sullivan O."/>
            <person name="Ritari J."/>
            <person name="Douillard F.P."/>
            <person name="Paul Ross R."/>
            <person name="Yang R."/>
            <person name="Briner A.E."/>
            <person name="Felis G.E."/>
            <person name="de Vos W.M."/>
            <person name="Barrangou R."/>
            <person name="Klaenhammer T.R."/>
            <person name="Caufield P.W."/>
            <person name="Cui Y."/>
            <person name="Zhang H."/>
            <person name="O'Toole P.W."/>
        </authorList>
    </citation>
    <scope>NUCLEOTIDE SEQUENCE [LARGE SCALE GENOMIC DNA]</scope>
    <source>
        <strain evidence="1 2">DSM 22467</strain>
    </source>
</reference>
<evidence type="ECO:0000313" key="1">
    <source>
        <dbReference type="EMBL" id="KRO04111.1"/>
    </source>
</evidence>
<name>A0A0R2LRC1_9LACO</name>
<protein>
    <submittedName>
        <fullName evidence="1">Uncharacterized protein</fullName>
    </submittedName>
</protein>
<gene>
    <name evidence="1" type="ORF">IV54_GL001630</name>
</gene>
<dbReference type="RefSeq" id="WP_057878161.1">
    <property type="nucleotide sequence ID" value="NZ_JQCA01000043.1"/>
</dbReference>
<dbReference type="AlphaFoldDB" id="A0A0R2LRC1"/>
<dbReference type="EMBL" id="JQCA01000043">
    <property type="protein sequence ID" value="KRO04111.1"/>
    <property type="molecule type" value="Genomic_DNA"/>
</dbReference>
<dbReference type="STRING" id="616990.IV54_GL001630"/>